<dbReference type="CDD" id="cd03809">
    <property type="entry name" value="GT4_MtfB-like"/>
    <property type="match status" value="1"/>
</dbReference>
<name>A0ABT0HLW8_9BACT</name>
<keyword evidence="5" id="KW-1185">Reference proteome</keyword>
<gene>
    <name evidence="4" type="ORF">M0L20_14980</name>
</gene>
<dbReference type="SUPFAM" id="SSF53756">
    <property type="entry name" value="UDP-Glycosyltransferase/glycogen phosphorylase"/>
    <property type="match status" value="1"/>
</dbReference>
<sequence length="342" mass="38707">MTVTYLSRSPGTGHSIEKLFGAIRRELEKDPSISVEHIRLPFISRGLRSVWQNLRFIARQRFSGLVHVTGDAHYAVLALSRWRTLLTVHDCITLEKNRHNPLRYGLFWLFWFYLPVRHAAVVTVVSEKSRRDLVRYLGKVAKKAVVVSNAYDPRFVYHAQSFRKQRPVLLQIGTAPHKNVSRLLESIEGVPCLLSIVGPLSEDLVRALRDRQILYQNYVNVSQDDMLALYVASDIVTFVSTYEGFGMPILEANAVGRVVLTADRLPMRDVAGKAAHLVDPDDSIAIRSGIQRLIDDDLYRQQLIEEGLRNAATYSAPTAATRYLSIYQQLANTRCEAGDVCE</sequence>
<evidence type="ECO:0000259" key="3">
    <source>
        <dbReference type="Pfam" id="PF13439"/>
    </source>
</evidence>
<dbReference type="Gene3D" id="3.40.50.2000">
    <property type="entry name" value="Glycogen Phosphorylase B"/>
    <property type="match status" value="2"/>
</dbReference>
<feature type="domain" description="Glycosyl transferase family 1" evidence="2">
    <location>
        <begin position="162"/>
        <end position="307"/>
    </location>
</feature>
<dbReference type="InterPro" id="IPR028098">
    <property type="entry name" value="Glyco_trans_4-like_N"/>
</dbReference>
<dbReference type="RefSeq" id="WP_248477755.1">
    <property type="nucleotide sequence ID" value="NZ_JALPRF010000002.1"/>
</dbReference>
<evidence type="ECO:0000313" key="4">
    <source>
        <dbReference type="EMBL" id="MCK8493170.1"/>
    </source>
</evidence>
<evidence type="ECO:0000256" key="1">
    <source>
        <dbReference type="ARBA" id="ARBA00022679"/>
    </source>
</evidence>
<comment type="caution">
    <text evidence="4">The sequence shown here is derived from an EMBL/GenBank/DDBJ whole genome shotgun (WGS) entry which is preliminary data.</text>
</comment>
<evidence type="ECO:0000259" key="2">
    <source>
        <dbReference type="Pfam" id="PF00534"/>
    </source>
</evidence>
<dbReference type="PANTHER" id="PTHR46401">
    <property type="entry name" value="GLYCOSYLTRANSFERASE WBBK-RELATED"/>
    <property type="match status" value="1"/>
</dbReference>
<proteinExistence type="predicted"/>
<organism evidence="4 5">
    <name type="scientific">Spirosoma liriopis</name>
    <dbReference type="NCBI Taxonomy" id="2937440"/>
    <lineage>
        <taxon>Bacteria</taxon>
        <taxon>Pseudomonadati</taxon>
        <taxon>Bacteroidota</taxon>
        <taxon>Cytophagia</taxon>
        <taxon>Cytophagales</taxon>
        <taxon>Cytophagaceae</taxon>
        <taxon>Spirosoma</taxon>
    </lineage>
</organism>
<dbReference type="PANTHER" id="PTHR46401:SF2">
    <property type="entry name" value="GLYCOSYLTRANSFERASE WBBK-RELATED"/>
    <property type="match status" value="1"/>
</dbReference>
<dbReference type="InterPro" id="IPR001296">
    <property type="entry name" value="Glyco_trans_1"/>
</dbReference>
<dbReference type="EMBL" id="JALPRF010000002">
    <property type="protein sequence ID" value="MCK8493170.1"/>
    <property type="molecule type" value="Genomic_DNA"/>
</dbReference>
<reference evidence="4 5" key="1">
    <citation type="submission" date="2022-04" db="EMBL/GenBank/DDBJ databases">
        <title>Spirosoma sp. strain RP8 genome sequencing and assembly.</title>
        <authorList>
            <person name="Jung Y."/>
        </authorList>
    </citation>
    <scope>NUCLEOTIDE SEQUENCE [LARGE SCALE GENOMIC DNA]</scope>
    <source>
        <strain evidence="4 5">RP8</strain>
    </source>
</reference>
<feature type="domain" description="Glycosyltransferase subfamily 4-like N-terminal" evidence="3">
    <location>
        <begin position="33"/>
        <end position="153"/>
    </location>
</feature>
<dbReference type="Pfam" id="PF00534">
    <property type="entry name" value="Glycos_transf_1"/>
    <property type="match status" value="1"/>
</dbReference>
<accession>A0ABT0HLW8</accession>
<evidence type="ECO:0000313" key="5">
    <source>
        <dbReference type="Proteomes" id="UP001202180"/>
    </source>
</evidence>
<protein>
    <submittedName>
        <fullName evidence="4">Glycosyltransferase family 4 protein</fullName>
    </submittedName>
</protein>
<dbReference type="Proteomes" id="UP001202180">
    <property type="component" value="Unassembled WGS sequence"/>
</dbReference>
<keyword evidence="1" id="KW-0808">Transferase</keyword>
<dbReference type="Pfam" id="PF13439">
    <property type="entry name" value="Glyco_transf_4"/>
    <property type="match status" value="1"/>
</dbReference>